<evidence type="ECO:0000259" key="7">
    <source>
        <dbReference type="Pfam" id="PF08240"/>
    </source>
</evidence>
<dbReference type="InterPro" id="IPR036291">
    <property type="entry name" value="NAD(P)-bd_dom_sf"/>
</dbReference>
<proteinExistence type="inferred from homology"/>
<evidence type="ECO:0000313" key="9">
    <source>
        <dbReference type="Proteomes" id="UP001465976"/>
    </source>
</evidence>
<dbReference type="InterPro" id="IPR002328">
    <property type="entry name" value="ADH_Zn_CS"/>
</dbReference>
<evidence type="ECO:0000256" key="1">
    <source>
        <dbReference type="ARBA" id="ARBA00001947"/>
    </source>
</evidence>
<accession>A0ABR3FJK2</accession>
<dbReference type="Pfam" id="PF00107">
    <property type="entry name" value="ADH_zinc_N"/>
    <property type="match status" value="1"/>
</dbReference>
<name>A0ABR3FJK2_9AGAR</name>
<reference evidence="8 9" key="1">
    <citation type="submission" date="2024-02" db="EMBL/GenBank/DDBJ databases">
        <title>A draft genome for the cacao thread blight pathogen Marasmius crinis-equi.</title>
        <authorList>
            <person name="Cohen S.P."/>
            <person name="Baruah I.K."/>
            <person name="Amoako-Attah I."/>
            <person name="Bukari Y."/>
            <person name="Meinhardt L.W."/>
            <person name="Bailey B.A."/>
        </authorList>
    </citation>
    <scope>NUCLEOTIDE SEQUENCE [LARGE SCALE GENOMIC DNA]</scope>
    <source>
        <strain evidence="8 9">GH-76</strain>
    </source>
</reference>
<feature type="domain" description="Alcohol dehydrogenase-like N-terminal" evidence="7">
    <location>
        <begin position="29"/>
        <end position="113"/>
    </location>
</feature>
<dbReference type="Gene3D" id="3.90.180.10">
    <property type="entry name" value="Medium-chain alcohol dehydrogenases, catalytic domain"/>
    <property type="match status" value="2"/>
</dbReference>
<organism evidence="8 9">
    <name type="scientific">Marasmius crinis-equi</name>
    <dbReference type="NCBI Taxonomy" id="585013"/>
    <lineage>
        <taxon>Eukaryota</taxon>
        <taxon>Fungi</taxon>
        <taxon>Dikarya</taxon>
        <taxon>Basidiomycota</taxon>
        <taxon>Agaricomycotina</taxon>
        <taxon>Agaricomycetes</taxon>
        <taxon>Agaricomycetidae</taxon>
        <taxon>Agaricales</taxon>
        <taxon>Marasmiineae</taxon>
        <taxon>Marasmiaceae</taxon>
        <taxon>Marasmius</taxon>
    </lineage>
</organism>
<dbReference type="SUPFAM" id="SSF51735">
    <property type="entry name" value="NAD(P)-binding Rossmann-fold domains"/>
    <property type="match status" value="1"/>
</dbReference>
<dbReference type="PROSITE" id="PS00059">
    <property type="entry name" value="ADH_ZINC"/>
    <property type="match status" value="1"/>
</dbReference>
<dbReference type="Proteomes" id="UP001465976">
    <property type="component" value="Unassembled WGS sequence"/>
</dbReference>
<dbReference type="Gene3D" id="3.40.50.720">
    <property type="entry name" value="NAD(P)-binding Rossmann-like Domain"/>
    <property type="match status" value="1"/>
</dbReference>
<comment type="cofactor">
    <cofactor evidence="1 5">
        <name>Zn(2+)</name>
        <dbReference type="ChEBI" id="CHEBI:29105"/>
    </cofactor>
</comment>
<evidence type="ECO:0000259" key="6">
    <source>
        <dbReference type="Pfam" id="PF00107"/>
    </source>
</evidence>
<feature type="domain" description="Alcohol dehydrogenase-like C-terminal" evidence="6">
    <location>
        <begin position="152"/>
        <end position="277"/>
    </location>
</feature>
<comment type="caution">
    <text evidence="8">The sequence shown here is derived from an EMBL/GenBank/DDBJ whole genome shotgun (WGS) entry which is preliminary data.</text>
</comment>
<evidence type="ECO:0000256" key="2">
    <source>
        <dbReference type="ARBA" id="ARBA00022723"/>
    </source>
</evidence>
<keyword evidence="4" id="KW-0560">Oxidoreductase</keyword>
<dbReference type="Pfam" id="PF08240">
    <property type="entry name" value="ADH_N"/>
    <property type="match status" value="1"/>
</dbReference>
<dbReference type="InterPro" id="IPR011032">
    <property type="entry name" value="GroES-like_sf"/>
</dbReference>
<protein>
    <submittedName>
        <fullName evidence="8">Uncharacterized protein</fullName>
    </submittedName>
</protein>
<dbReference type="EMBL" id="JBAHYK010000293">
    <property type="protein sequence ID" value="KAL0575563.1"/>
    <property type="molecule type" value="Genomic_DNA"/>
</dbReference>
<dbReference type="InterPro" id="IPR047109">
    <property type="entry name" value="CAD-like"/>
</dbReference>
<gene>
    <name evidence="8" type="ORF">V5O48_006407</name>
</gene>
<evidence type="ECO:0000313" key="8">
    <source>
        <dbReference type="EMBL" id="KAL0575563.1"/>
    </source>
</evidence>
<evidence type="ECO:0000256" key="4">
    <source>
        <dbReference type="ARBA" id="ARBA00023002"/>
    </source>
</evidence>
<keyword evidence="3 5" id="KW-0862">Zinc</keyword>
<evidence type="ECO:0000256" key="5">
    <source>
        <dbReference type="RuleBase" id="RU361277"/>
    </source>
</evidence>
<dbReference type="InterPro" id="IPR013154">
    <property type="entry name" value="ADH-like_N"/>
</dbReference>
<comment type="similarity">
    <text evidence="5">Belongs to the zinc-containing alcohol dehydrogenase family.</text>
</comment>
<dbReference type="PANTHER" id="PTHR42683">
    <property type="entry name" value="ALDEHYDE REDUCTASE"/>
    <property type="match status" value="1"/>
</dbReference>
<sequence length="315" mass="34117">MVYTGTTFRGSESGQVVTSTFTREKLELDEVVIEITHSGVCGTDLHGLNKDMVLGHEGVGIAVEVGSACMRVKCVSGNDIWCPNLRTFIAADFDQGSFGTIAIRKEQWLFVVPEGLKSEHAAPLMCGGATVFSPLIEYVKPIDRVGIVGVGGLGHLAIQFAAKMGCDVVVLSGTDAKREEAMKLGATEFYATKGVVDYSTLGIKKPLNHLFLTTSVAPEQLDAYYPILDEMAKIMPLTVAAGTIKAAYNPTIFRGMQIIGSKCCNRYVQGKMLEFAARNEVFPVIEVFEMSEAGANEAVKKLQEGNMRYRGVLIK</sequence>
<keyword evidence="2 5" id="KW-0479">Metal-binding</keyword>
<keyword evidence="9" id="KW-1185">Reference proteome</keyword>
<dbReference type="SUPFAM" id="SSF50129">
    <property type="entry name" value="GroES-like"/>
    <property type="match status" value="1"/>
</dbReference>
<dbReference type="InterPro" id="IPR013149">
    <property type="entry name" value="ADH-like_C"/>
</dbReference>
<evidence type="ECO:0000256" key="3">
    <source>
        <dbReference type="ARBA" id="ARBA00022833"/>
    </source>
</evidence>